<name>A0A0A9E6M1_ARUDO</name>
<evidence type="ECO:0000313" key="1">
    <source>
        <dbReference type="EMBL" id="JAD96444.1"/>
    </source>
</evidence>
<organism evidence="1">
    <name type="scientific">Arundo donax</name>
    <name type="common">Giant reed</name>
    <name type="synonym">Donax arundinaceus</name>
    <dbReference type="NCBI Taxonomy" id="35708"/>
    <lineage>
        <taxon>Eukaryota</taxon>
        <taxon>Viridiplantae</taxon>
        <taxon>Streptophyta</taxon>
        <taxon>Embryophyta</taxon>
        <taxon>Tracheophyta</taxon>
        <taxon>Spermatophyta</taxon>
        <taxon>Magnoliopsida</taxon>
        <taxon>Liliopsida</taxon>
        <taxon>Poales</taxon>
        <taxon>Poaceae</taxon>
        <taxon>PACMAD clade</taxon>
        <taxon>Arundinoideae</taxon>
        <taxon>Arundineae</taxon>
        <taxon>Arundo</taxon>
    </lineage>
</organism>
<dbReference type="AlphaFoldDB" id="A0A0A9E6M1"/>
<proteinExistence type="predicted"/>
<accession>A0A0A9E6M1</accession>
<protein>
    <submittedName>
        <fullName evidence="1">Uncharacterized protein</fullName>
    </submittedName>
</protein>
<sequence>MQPIGNKLVCSEVLSSVLFSNHLVSMSFASFTGPPILSVTSSAILCTKTATLATGKSNRIHCATCSISCKVLSMARLITITSKPRSPMPVWRSASDGIFPCLENSIEDPKMS</sequence>
<reference evidence="1" key="2">
    <citation type="journal article" date="2015" name="Data Brief">
        <title>Shoot transcriptome of the giant reed, Arundo donax.</title>
        <authorList>
            <person name="Barrero R.A."/>
            <person name="Guerrero F.D."/>
            <person name="Moolhuijzen P."/>
            <person name="Goolsby J.A."/>
            <person name="Tidwell J."/>
            <person name="Bellgard S.E."/>
            <person name="Bellgard M.I."/>
        </authorList>
    </citation>
    <scope>NUCLEOTIDE SEQUENCE</scope>
    <source>
        <tissue evidence="1">Shoot tissue taken approximately 20 cm above the soil surface</tissue>
    </source>
</reference>
<dbReference type="EMBL" id="GBRH01201451">
    <property type="protein sequence ID" value="JAD96444.1"/>
    <property type="molecule type" value="Transcribed_RNA"/>
</dbReference>
<reference evidence="1" key="1">
    <citation type="submission" date="2014-09" db="EMBL/GenBank/DDBJ databases">
        <authorList>
            <person name="Magalhaes I.L.F."/>
            <person name="Oliveira U."/>
            <person name="Santos F.R."/>
            <person name="Vidigal T.H.D.A."/>
            <person name="Brescovit A.D."/>
            <person name="Santos A.J."/>
        </authorList>
    </citation>
    <scope>NUCLEOTIDE SEQUENCE</scope>
    <source>
        <tissue evidence="1">Shoot tissue taken approximately 20 cm above the soil surface</tissue>
    </source>
</reference>